<dbReference type="RefSeq" id="WP_036530171.1">
    <property type="nucleotide sequence ID" value="NZ_CP017076.1"/>
</dbReference>
<sequence length="327" mass="35493">MARDTDKLAAGLRAWLPRGNRVTGVKTLSAGHSNETYLVEGIDEILRMPPSEEGLLPPYDMVRQHAVLSTVSKAAPGVPLPPVLELCDDPQVLGDPFFLMGRIEGEAFEYAVPDWLTADPVEGAESVCRQWFDAILALHRMPVSAMPPGGRTVPEEAQHWLDVARGADSTPGLVAVLEDLVARPPRTSGTPTPVHGDPKHGNCMWHRGRITGLLDWEMAQVSEPLLDLGYVLMFHDQGEASLANAGFELPGWWSAGRMVEEWEKGTGRTAVDVDRYAVLGQAKVAAIISVGAFLFETGRIADPRFKAFAALIPSYVALLEKRAMVAG</sequence>
<dbReference type="eggNOG" id="COG3173">
    <property type="taxonomic scope" value="Bacteria"/>
</dbReference>
<dbReference type="EMBL" id="JFYZ01000060">
    <property type="protein sequence ID" value="EZP71258.1"/>
    <property type="molecule type" value="Genomic_DNA"/>
</dbReference>
<dbReference type="InterPro" id="IPR011009">
    <property type="entry name" value="Kinase-like_dom_sf"/>
</dbReference>
<keyword evidence="5" id="KW-1185">Reference proteome</keyword>
<protein>
    <submittedName>
        <fullName evidence="3">Aminoglycoside phosphotransferase</fullName>
    </submittedName>
</protein>
<dbReference type="EMBL" id="CP017076">
    <property type="protein sequence ID" value="AOR79690.1"/>
    <property type="molecule type" value="Genomic_DNA"/>
</dbReference>
<dbReference type="AlphaFoldDB" id="A0A031JDD2"/>
<dbReference type="CDD" id="cd05154">
    <property type="entry name" value="ACAD10_11_N-like"/>
    <property type="match status" value="1"/>
</dbReference>
<reference evidence="3 4" key="1">
    <citation type="submission" date="2014-03" db="EMBL/GenBank/DDBJ databases">
        <title>Whole genome sequence of Novosphingobium resinovorum KF1.</title>
        <authorList>
            <person name="Gan H.M."/>
            <person name="Gan H.Y."/>
            <person name="Chew T.H."/>
            <person name="Savka M.A."/>
        </authorList>
    </citation>
    <scope>NUCLEOTIDE SEQUENCE [LARGE SCALE GENOMIC DNA]</scope>
    <source>
        <strain evidence="3 4">KF1</strain>
    </source>
</reference>
<dbReference type="Gene3D" id="3.90.1200.10">
    <property type="match status" value="1"/>
</dbReference>
<dbReference type="PANTHER" id="PTHR21310">
    <property type="entry name" value="AMINOGLYCOSIDE PHOSPHOTRANSFERASE-RELATED-RELATED"/>
    <property type="match status" value="1"/>
</dbReference>
<organism evidence="3 4">
    <name type="scientific">Novosphingobium resinovorum</name>
    <dbReference type="NCBI Taxonomy" id="158500"/>
    <lineage>
        <taxon>Bacteria</taxon>
        <taxon>Pseudomonadati</taxon>
        <taxon>Pseudomonadota</taxon>
        <taxon>Alphaproteobacteria</taxon>
        <taxon>Sphingomonadales</taxon>
        <taxon>Sphingomonadaceae</taxon>
        <taxon>Novosphingobium</taxon>
    </lineage>
</organism>
<dbReference type="OrthoDB" id="179763at2"/>
<dbReference type="GO" id="GO:0016740">
    <property type="term" value="F:transferase activity"/>
    <property type="evidence" value="ECO:0007669"/>
    <property type="project" value="UniProtKB-KW"/>
</dbReference>
<geneLocation type="plasmid" evidence="2 5">
    <name>pSA1</name>
</geneLocation>
<dbReference type="SUPFAM" id="SSF56112">
    <property type="entry name" value="Protein kinase-like (PK-like)"/>
    <property type="match status" value="1"/>
</dbReference>
<keyword evidence="3" id="KW-0808">Transferase</keyword>
<reference evidence="5" key="3">
    <citation type="journal article" date="2017" name="J. Biotechnol.">
        <title>Complete genome sequence of Novosphingobium resinovorum SA1, a versatile xenobiotic-degrading bacterium capable of utilizing sulfanilic acid.</title>
        <authorList>
            <person name="Hegedus B."/>
            <person name="Kos P.B."/>
            <person name="Balint B."/>
            <person name="Maroti G."/>
            <person name="Gan H.M."/>
            <person name="Perei K."/>
            <person name="Rakhely G."/>
        </authorList>
    </citation>
    <scope>NUCLEOTIDE SEQUENCE [LARGE SCALE GENOMIC DNA]</scope>
    <source>
        <strain evidence="5">SA1</strain>
    </source>
</reference>
<evidence type="ECO:0000259" key="1">
    <source>
        <dbReference type="Pfam" id="PF01636"/>
    </source>
</evidence>
<dbReference type="InterPro" id="IPR051678">
    <property type="entry name" value="AGP_Transferase"/>
</dbReference>
<gene>
    <name evidence="2" type="ORF">BES08_23185</name>
    <name evidence="3" type="ORF">BV97_05251</name>
</gene>
<evidence type="ECO:0000313" key="5">
    <source>
        <dbReference type="Proteomes" id="UP000094626"/>
    </source>
</evidence>
<dbReference type="PANTHER" id="PTHR21310:SF40">
    <property type="entry name" value="AMINOGLYCOSIDE PHOSPHOTRANSFERASE DOMAIN-CONTAINING PROTEIN-RELATED"/>
    <property type="match status" value="1"/>
</dbReference>
<evidence type="ECO:0000313" key="3">
    <source>
        <dbReference type="EMBL" id="EZP71258.1"/>
    </source>
</evidence>
<dbReference type="InterPro" id="IPR041726">
    <property type="entry name" value="ACAD10_11_N"/>
</dbReference>
<feature type="domain" description="Aminoglycoside phosphotransferase" evidence="1">
    <location>
        <begin position="25"/>
        <end position="248"/>
    </location>
</feature>
<dbReference type="Proteomes" id="UP000094626">
    <property type="component" value="Plasmid pSA1"/>
</dbReference>
<dbReference type="KEGG" id="nre:BES08_23185"/>
<dbReference type="Proteomes" id="UP000024329">
    <property type="component" value="Unassembled WGS sequence"/>
</dbReference>
<dbReference type="Gene3D" id="3.30.200.20">
    <property type="entry name" value="Phosphorylase Kinase, domain 1"/>
    <property type="match status" value="1"/>
</dbReference>
<name>A0A031JDD2_9SPHN</name>
<keyword evidence="2" id="KW-0614">Plasmid</keyword>
<evidence type="ECO:0000313" key="2">
    <source>
        <dbReference type="EMBL" id="AOR79690.1"/>
    </source>
</evidence>
<dbReference type="PATRIC" id="fig|158500.4.peg.5329"/>
<dbReference type="Pfam" id="PF01636">
    <property type="entry name" value="APH"/>
    <property type="match status" value="1"/>
</dbReference>
<accession>A0A031JDD2</accession>
<evidence type="ECO:0000313" key="4">
    <source>
        <dbReference type="Proteomes" id="UP000024329"/>
    </source>
</evidence>
<reference evidence="2" key="2">
    <citation type="submission" date="2016-08" db="EMBL/GenBank/DDBJ databases">
        <authorList>
            <person name="Seilhamer J.J."/>
        </authorList>
    </citation>
    <scope>NUCLEOTIDE SEQUENCE [LARGE SCALE GENOMIC DNA]</scope>
    <source>
        <strain evidence="2">SA1</strain>
        <plasmid evidence="2">pSA1</plasmid>
    </source>
</reference>
<proteinExistence type="predicted"/>
<dbReference type="InterPro" id="IPR002575">
    <property type="entry name" value="Aminoglycoside_PTrfase"/>
</dbReference>